<evidence type="ECO:0000256" key="5">
    <source>
        <dbReference type="ARBA" id="ARBA00023242"/>
    </source>
</evidence>
<sequence length="111" mass="11682">MSAQTGSAATIGDKGKGKSAAEPQDVTMGEGGDDSSSEEEVDDDAPPPAEEVEEEASDNEIDKSNIIQGRRTRGKQIDFAAAAKDLPADDDEDEDDDFQSEGEEDDEMGGN</sequence>
<dbReference type="Pfam" id="PF09649">
    <property type="entry name" value="CHZ"/>
    <property type="match status" value="1"/>
</dbReference>
<comment type="function">
    <text evidence="1">Forms a chaperone-bound H2A.Z-H2B complex that acts as a source for SWR1 complex-dependent H2A to H2A.Z histone replacement in chromatin.</text>
</comment>
<dbReference type="InterPro" id="IPR019098">
    <property type="entry name" value="Histone_chaperone_domain_CHZ"/>
</dbReference>
<comment type="subcellular location">
    <subcellularLocation>
        <location evidence="2">Nucleus</location>
    </subcellularLocation>
</comment>
<feature type="domain" description="Histone chaperone" evidence="8">
    <location>
        <begin position="50"/>
        <end position="88"/>
    </location>
</feature>
<evidence type="ECO:0000256" key="7">
    <source>
        <dbReference type="SAM" id="MobiDB-lite"/>
    </source>
</evidence>
<evidence type="ECO:0000256" key="6">
    <source>
        <dbReference type="ARBA" id="ARBA00025877"/>
    </source>
</evidence>
<protein>
    <recommendedName>
        <fullName evidence="8">Histone chaperone domain-containing protein</fullName>
    </recommendedName>
</protein>
<keyword evidence="10" id="KW-1185">Reference proteome</keyword>
<feature type="compositionally biased region" description="Acidic residues" evidence="7">
    <location>
        <begin position="88"/>
        <end position="111"/>
    </location>
</feature>
<evidence type="ECO:0000313" key="9">
    <source>
        <dbReference type="EMBL" id="THV51829.1"/>
    </source>
</evidence>
<dbReference type="Proteomes" id="UP000308671">
    <property type="component" value="Unassembled WGS sequence"/>
</dbReference>
<evidence type="ECO:0000256" key="4">
    <source>
        <dbReference type="ARBA" id="ARBA00023186"/>
    </source>
</evidence>
<dbReference type="AlphaFoldDB" id="A0A4S8RBS7"/>
<dbReference type="GO" id="GO:0005634">
    <property type="term" value="C:nucleus"/>
    <property type="evidence" value="ECO:0007669"/>
    <property type="project" value="UniProtKB-SubCell"/>
</dbReference>
<evidence type="ECO:0000313" key="10">
    <source>
        <dbReference type="Proteomes" id="UP000308671"/>
    </source>
</evidence>
<comment type="caution">
    <text evidence="9">The sequence shown here is derived from an EMBL/GenBank/DDBJ whole genome shotgun (WGS) entry which is preliminary data.</text>
</comment>
<organism evidence="9 10">
    <name type="scientific">Botrytis galanthina</name>
    <dbReference type="NCBI Taxonomy" id="278940"/>
    <lineage>
        <taxon>Eukaryota</taxon>
        <taxon>Fungi</taxon>
        <taxon>Dikarya</taxon>
        <taxon>Ascomycota</taxon>
        <taxon>Pezizomycotina</taxon>
        <taxon>Leotiomycetes</taxon>
        <taxon>Helotiales</taxon>
        <taxon>Sclerotiniaceae</taxon>
        <taxon>Botrytis</taxon>
    </lineage>
</organism>
<keyword evidence="4" id="KW-0143">Chaperone</keyword>
<reference evidence="9 10" key="1">
    <citation type="submission" date="2017-12" db="EMBL/GenBank/DDBJ databases">
        <title>Comparative genomics of Botrytis spp.</title>
        <authorList>
            <person name="Valero-Jimenez C.A."/>
            <person name="Tapia P."/>
            <person name="Veloso J."/>
            <person name="Silva-Moreno E."/>
            <person name="Staats M."/>
            <person name="Valdes J.H."/>
            <person name="Van Kan J.A.L."/>
        </authorList>
    </citation>
    <scope>NUCLEOTIDE SEQUENCE [LARGE SCALE GENOMIC DNA]</scope>
    <source>
        <strain evidence="9 10">MUCL435</strain>
    </source>
</reference>
<proteinExistence type="inferred from homology"/>
<feature type="compositionally biased region" description="Acidic residues" evidence="7">
    <location>
        <begin position="31"/>
        <end position="59"/>
    </location>
</feature>
<evidence type="ECO:0000256" key="3">
    <source>
        <dbReference type="ARBA" id="ARBA00008057"/>
    </source>
</evidence>
<comment type="similarity">
    <text evidence="3">Belongs to the CHZ1 family.</text>
</comment>
<feature type="region of interest" description="Disordered" evidence="7">
    <location>
        <begin position="1"/>
        <end position="111"/>
    </location>
</feature>
<keyword evidence="5" id="KW-0539">Nucleus</keyword>
<evidence type="ECO:0000256" key="2">
    <source>
        <dbReference type="ARBA" id="ARBA00004123"/>
    </source>
</evidence>
<comment type="subunit">
    <text evidence="6">Forms a heterotrimer with H2A.Z-H2B, stabilizing the association of the histone dimer. Also, with a lower affinity, forms a heterotrimer with H2A-H2B.</text>
</comment>
<dbReference type="EMBL" id="PQXL01000097">
    <property type="protein sequence ID" value="THV51829.1"/>
    <property type="molecule type" value="Genomic_DNA"/>
</dbReference>
<accession>A0A4S8RBS7</accession>
<evidence type="ECO:0000259" key="8">
    <source>
        <dbReference type="SMART" id="SM01082"/>
    </source>
</evidence>
<dbReference type="SMART" id="SM01082">
    <property type="entry name" value="CHZ"/>
    <property type="match status" value="1"/>
</dbReference>
<gene>
    <name evidence="9" type="ORF">BGAL_0097g00060</name>
</gene>
<evidence type="ECO:0000256" key="1">
    <source>
        <dbReference type="ARBA" id="ARBA00002212"/>
    </source>
</evidence>
<name>A0A4S8RBS7_9HELO</name>